<dbReference type="Gene3D" id="3.40.30.10">
    <property type="entry name" value="Glutaredoxin"/>
    <property type="match status" value="1"/>
</dbReference>
<dbReference type="InterPro" id="IPR036249">
    <property type="entry name" value="Thioredoxin-like_sf"/>
</dbReference>
<feature type="chain" id="PRO_5037625243" evidence="1">
    <location>
        <begin position="27"/>
        <end position="263"/>
    </location>
</feature>
<dbReference type="CDD" id="cd02947">
    <property type="entry name" value="TRX_family"/>
    <property type="match status" value="1"/>
</dbReference>
<evidence type="ECO:0000313" key="3">
    <source>
        <dbReference type="EMBL" id="MCA9759399.1"/>
    </source>
</evidence>
<reference evidence="3" key="1">
    <citation type="submission" date="2020-04" db="EMBL/GenBank/DDBJ databases">
        <authorList>
            <person name="Zhang T."/>
        </authorList>
    </citation>
    <scope>NUCLEOTIDE SEQUENCE</scope>
    <source>
        <strain evidence="3">HKST-UBA02</strain>
    </source>
</reference>
<gene>
    <name evidence="3" type="ORF">KDA27_26635</name>
</gene>
<dbReference type="SUPFAM" id="SSF52833">
    <property type="entry name" value="Thioredoxin-like"/>
    <property type="match status" value="1"/>
</dbReference>
<dbReference type="InterPro" id="IPR013766">
    <property type="entry name" value="Thioredoxin_domain"/>
</dbReference>
<sequence length="263" mass="28290">MSRDGVFSGVLAAALGLVAVQGSALAQDAWEEVAGLQVVHADATLPLARIFDSPDYRHQLIVTDDGGFVLDLKSKSVSALPADAIVWNEEDLPAPDMAQADELGLFLNEEGILSFEGDDGTYVVQPEPPLVGEISADKLRAAKPDYVHAASKYQPEAAMVAAISGVKTPTTIKVFFGTWCSYCKHWLPPLMKTVEAAKNPAIQLEFVGMSEDQSEPADLLGQYDVSLTPTFVILQNGEEVGRFEEEPLVSVEADLARYLGVEP</sequence>
<dbReference type="Pfam" id="PF00085">
    <property type="entry name" value="Thioredoxin"/>
    <property type="match status" value="1"/>
</dbReference>
<keyword evidence="1" id="KW-0732">Signal</keyword>
<dbReference type="Proteomes" id="UP000739538">
    <property type="component" value="Unassembled WGS sequence"/>
</dbReference>
<reference evidence="3" key="2">
    <citation type="journal article" date="2021" name="Microbiome">
        <title>Successional dynamics and alternative stable states in a saline activated sludge microbial community over 9 years.</title>
        <authorList>
            <person name="Wang Y."/>
            <person name="Ye J."/>
            <person name="Ju F."/>
            <person name="Liu L."/>
            <person name="Boyd J.A."/>
            <person name="Deng Y."/>
            <person name="Parks D.H."/>
            <person name="Jiang X."/>
            <person name="Yin X."/>
            <person name="Woodcroft B.J."/>
            <person name="Tyson G.W."/>
            <person name="Hugenholtz P."/>
            <person name="Polz M.F."/>
            <person name="Zhang T."/>
        </authorList>
    </citation>
    <scope>NUCLEOTIDE SEQUENCE</scope>
    <source>
        <strain evidence="3">HKST-UBA02</strain>
    </source>
</reference>
<proteinExistence type="predicted"/>
<accession>A0A956NI56</accession>
<feature type="domain" description="Thioredoxin" evidence="2">
    <location>
        <begin position="148"/>
        <end position="263"/>
    </location>
</feature>
<name>A0A956NI56_UNCEI</name>
<evidence type="ECO:0000259" key="2">
    <source>
        <dbReference type="PROSITE" id="PS51352"/>
    </source>
</evidence>
<comment type="caution">
    <text evidence="3">The sequence shown here is derived from an EMBL/GenBank/DDBJ whole genome shotgun (WGS) entry which is preliminary data.</text>
</comment>
<protein>
    <submittedName>
        <fullName evidence="3">Thioredoxin family protein</fullName>
    </submittedName>
</protein>
<evidence type="ECO:0000256" key="1">
    <source>
        <dbReference type="SAM" id="SignalP"/>
    </source>
</evidence>
<dbReference type="EMBL" id="JAGQHS010000334">
    <property type="protein sequence ID" value="MCA9759399.1"/>
    <property type="molecule type" value="Genomic_DNA"/>
</dbReference>
<dbReference type="PROSITE" id="PS51352">
    <property type="entry name" value="THIOREDOXIN_2"/>
    <property type="match status" value="1"/>
</dbReference>
<organism evidence="3 4">
    <name type="scientific">Eiseniibacteriota bacterium</name>
    <dbReference type="NCBI Taxonomy" id="2212470"/>
    <lineage>
        <taxon>Bacteria</taxon>
        <taxon>Candidatus Eiseniibacteriota</taxon>
    </lineage>
</organism>
<dbReference type="AlphaFoldDB" id="A0A956NI56"/>
<evidence type="ECO:0000313" key="4">
    <source>
        <dbReference type="Proteomes" id="UP000739538"/>
    </source>
</evidence>
<feature type="signal peptide" evidence="1">
    <location>
        <begin position="1"/>
        <end position="26"/>
    </location>
</feature>